<accession>A0A0P1KLC1</accession>
<evidence type="ECO:0000256" key="1">
    <source>
        <dbReference type="SAM" id="MobiDB-lite"/>
    </source>
</evidence>
<dbReference type="KEGG" id="vg:40103093"/>
<dbReference type="OrthoDB" id="22438at10239"/>
<reference evidence="3" key="1">
    <citation type="submission" date="2015-10" db="EMBL/GenBank/DDBJ databases">
        <authorList>
            <person name="Turner D."/>
        </authorList>
    </citation>
    <scope>NUCLEOTIDE SEQUENCE [LARGE SCALE GENOMIC DNA]</scope>
</reference>
<evidence type="ECO:0000313" key="2">
    <source>
        <dbReference type="EMBL" id="CUS06468.1"/>
    </source>
</evidence>
<dbReference type="GeneID" id="40103093"/>
<name>A0A0P1KLC1_9CAUD</name>
<dbReference type="EMBL" id="LN890663">
    <property type="protein sequence ID" value="CUS06468.1"/>
    <property type="molecule type" value="Genomic_DNA"/>
</dbReference>
<gene>
    <name evidence="2" type="primary">LOKI_07</name>
</gene>
<keyword evidence="3" id="KW-1185">Reference proteome</keyword>
<dbReference type="Proteomes" id="UP000271981">
    <property type="component" value="Genome"/>
</dbReference>
<evidence type="ECO:0000313" key="3">
    <source>
        <dbReference type="Proteomes" id="UP000271981"/>
    </source>
</evidence>
<feature type="region of interest" description="Disordered" evidence="1">
    <location>
        <begin position="83"/>
        <end position="112"/>
    </location>
</feature>
<proteinExistence type="predicted"/>
<protein>
    <submittedName>
        <fullName evidence="2">Uncharacterized protein</fullName>
    </submittedName>
</protein>
<sequence length="112" mass="11893">MSKLKIIYFIDGFAPTADEELEAQSFGVKTVFRNAQYVTGADEACDGVAGSVIPDAYKDYPRADEIVADQQAAAAEAKKRLAERVAGVSDTPPNETPQGEAANPSAAWGKNQ</sequence>
<dbReference type="RefSeq" id="YP_009626192.1">
    <property type="nucleotide sequence ID" value="NC_042137.1"/>
</dbReference>
<organism evidence="2 3">
    <name type="scientific">Acinetobacter phage Loki</name>
    <dbReference type="NCBI Taxonomy" id="1970374"/>
    <lineage>
        <taxon>Viruses</taxon>
        <taxon>Duplodnaviria</taxon>
        <taxon>Heunggongvirae</taxon>
        <taxon>Uroviricota</taxon>
        <taxon>Caudoviricetes</taxon>
        <taxon>Lokivirus</taxon>
        <taxon>Lokivirus loki</taxon>
    </lineage>
</organism>